<dbReference type="GO" id="GO:0042597">
    <property type="term" value="C:periplasmic space"/>
    <property type="evidence" value="ECO:0007669"/>
    <property type="project" value="InterPro"/>
</dbReference>
<dbReference type="Proteomes" id="UP000331127">
    <property type="component" value="Unassembled WGS sequence"/>
</dbReference>
<dbReference type="InterPro" id="IPR014755">
    <property type="entry name" value="Cu-Rt/internalin_Ig-like"/>
</dbReference>
<dbReference type="InterPro" id="IPR014756">
    <property type="entry name" value="Ig_E-set"/>
</dbReference>
<evidence type="ECO:0000256" key="3">
    <source>
        <dbReference type="SAM" id="Phobius"/>
    </source>
</evidence>
<keyword evidence="3" id="KW-1133">Transmembrane helix</keyword>
<comment type="caution">
    <text evidence="4">The sequence shown here is derived from an EMBL/GenBank/DDBJ whole genome shotgun (WGS) entry which is preliminary data.</text>
</comment>
<dbReference type="AlphaFoldDB" id="A0A5M3WYU3"/>
<dbReference type="GO" id="GO:0046688">
    <property type="term" value="P:response to copper ion"/>
    <property type="evidence" value="ECO:0007669"/>
    <property type="project" value="InterPro"/>
</dbReference>
<protein>
    <submittedName>
        <fullName evidence="4">Uncharacterized protein</fullName>
    </submittedName>
</protein>
<dbReference type="EMBL" id="BLAE01000054">
    <property type="protein sequence ID" value="GES14134.1"/>
    <property type="molecule type" value="Genomic_DNA"/>
</dbReference>
<dbReference type="GO" id="GO:0005507">
    <property type="term" value="F:copper ion binding"/>
    <property type="evidence" value="ECO:0007669"/>
    <property type="project" value="InterPro"/>
</dbReference>
<sequence>MAWSAHAFESEGSTSVRLCRRVALVVFGLIAGLVVVAQPAAAHGQLAVSVPGKDSTLDAPMEKLQLYFTEKPAPNAYFAVLSPSGRRLDTQWSHGEPKRLDEPVRELWLSNGKWEPRLFETGFPAMVPVAYWPEQGVYTVKYVSRASDGELVKGEVRFEYTGTIAKAPAGWQAPDNEPDPALLVEPSHVAASTAPITQPDQGPQSVQPSQGPQAVQPSSLFSQQPAAVGESTSSSGNDGGFVVWLIPAILVAGVLILLVSTARRPANKTR</sequence>
<keyword evidence="1" id="KW-0732">Signal</keyword>
<organism evidence="4 5">
    <name type="scientific">Acrocarpospora macrocephala</name>
    <dbReference type="NCBI Taxonomy" id="150177"/>
    <lineage>
        <taxon>Bacteria</taxon>
        <taxon>Bacillati</taxon>
        <taxon>Actinomycetota</taxon>
        <taxon>Actinomycetes</taxon>
        <taxon>Streptosporangiales</taxon>
        <taxon>Streptosporangiaceae</taxon>
        <taxon>Acrocarpospora</taxon>
    </lineage>
</organism>
<keyword evidence="3" id="KW-0812">Transmembrane</keyword>
<evidence type="ECO:0000313" key="5">
    <source>
        <dbReference type="Proteomes" id="UP000331127"/>
    </source>
</evidence>
<accession>A0A5M3WYU3</accession>
<gene>
    <name evidence="4" type="ORF">Amac_077310</name>
</gene>
<feature type="compositionally biased region" description="Low complexity" evidence="2">
    <location>
        <begin position="198"/>
        <end position="219"/>
    </location>
</feature>
<feature type="region of interest" description="Disordered" evidence="2">
    <location>
        <begin position="193"/>
        <end position="236"/>
    </location>
</feature>
<feature type="transmembrane region" description="Helical" evidence="3">
    <location>
        <begin position="241"/>
        <end position="260"/>
    </location>
</feature>
<evidence type="ECO:0000313" key="4">
    <source>
        <dbReference type="EMBL" id="GES14134.1"/>
    </source>
</evidence>
<keyword evidence="3" id="KW-0472">Membrane</keyword>
<keyword evidence="5" id="KW-1185">Reference proteome</keyword>
<reference evidence="4 5" key="1">
    <citation type="submission" date="2019-10" db="EMBL/GenBank/DDBJ databases">
        <title>Whole genome shotgun sequence of Acrocarpospora macrocephala NBRC 16266.</title>
        <authorList>
            <person name="Ichikawa N."/>
            <person name="Kimura A."/>
            <person name="Kitahashi Y."/>
            <person name="Komaki H."/>
            <person name="Oguchi A."/>
        </authorList>
    </citation>
    <scope>NUCLEOTIDE SEQUENCE [LARGE SCALE GENOMIC DNA]</scope>
    <source>
        <strain evidence="4 5">NBRC 16266</strain>
    </source>
</reference>
<dbReference type="Gene3D" id="2.60.40.1220">
    <property type="match status" value="1"/>
</dbReference>
<name>A0A5M3WYU3_9ACTN</name>
<evidence type="ECO:0000256" key="1">
    <source>
        <dbReference type="ARBA" id="ARBA00022729"/>
    </source>
</evidence>
<evidence type="ECO:0000256" key="2">
    <source>
        <dbReference type="SAM" id="MobiDB-lite"/>
    </source>
</evidence>
<feature type="compositionally biased region" description="Polar residues" evidence="2">
    <location>
        <begin position="220"/>
        <end position="236"/>
    </location>
</feature>
<dbReference type="SUPFAM" id="SSF81296">
    <property type="entry name" value="E set domains"/>
    <property type="match status" value="1"/>
</dbReference>
<proteinExistence type="predicted"/>